<evidence type="ECO:0000313" key="3">
    <source>
        <dbReference type="Proteomes" id="UP000217790"/>
    </source>
</evidence>
<keyword evidence="1" id="KW-0472">Membrane</keyword>
<keyword evidence="1" id="KW-0812">Transmembrane</keyword>
<accession>A0A2H3DU69</accession>
<protein>
    <submittedName>
        <fullName evidence="2">Uncharacterized protein</fullName>
    </submittedName>
</protein>
<name>A0A2H3DU69_ARMGA</name>
<evidence type="ECO:0000256" key="1">
    <source>
        <dbReference type="SAM" id="Phobius"/>
    </source>
</evidence>
<keyword evidence="3" id="KW-1185">Reference proteome</keyword>
<dbReference type="AlphaFoldDB" id="A0A2H3DU69"/>
<keyword evidence="1" id="KW-1133">Transmembrane helix</keyword>
<reference evidence="3" key="1">
    <citation type="journal article" date="2017" name="Nat. Ecol. Evol.">
        <title>Genome expansion and lineage-specific genetic innovations in the forest pathogenic fungi Armillaria.</title>
        <authorList>
            <person name="Sipos G."/>
            <person name="Prasanna A.N."/>
            <person name="Walter M.C."/>
            <person name="O'Connor E."/>
            <person name="Balint B."/>
            <person name="Krizsan K."/>
            <person name="Kiss B."/>
            <person name="Hess J."/>
            <person name="Varga T."/>
            <person name="Slot J."/>
            <person name="Riley R."/>
            <person name="Boka B."/>
            <person name="Rigling D."/>
            <person name="Barry K."/>
            <person name="Lee J."/>
            <person name="Mihaltcheva S."/>
            <person name="LaButti K."/>
            <person name="Lipzen A."/>
            <person name="Waldron R."/>
            <person name="Moloney N.M."/>
            <person name="Sperisen C."/>
            <person name="Kredics L."/>
            <person name="Vagvoelgyi C."/>
            <person name="Patrignani A."/>
            <person name="Fitzpatrick D."/>
            <person name="Nagy I."/>
            <person name="Doyle S."/>
            <person name="Anderson J.B."/>
            <person name="Grigoriev I.V."/>
            <person name="Gueldener U."/>
            <person name="Muensterkoetter M."/>
            <person name="Nagy L.G."/>
        </authorList>
    </citation>
    <scope>NUCLEOTIDE SEQUENCE [LARGE SCALE GENOMIC DNA]</scope>
    <source>
        <strain evidence="3">Ar21-2</strain>
    </source>
</reference>
<evidence type="ECO:0000313" key="2">
    <source>
        <dbReference type="EMBL" id="PBK91823.1"/>
    </source>
</evidence>
<dbReference type="Proteomes" id="UP000217790">
    <property type="component" value="Unassembled WGS sequence"/>
</dbReference>
<dbReference type="InParanoid" id="A0A2H3DU69"/>
<feature type="transmembrane region" description="Helical" evidence="1">
    <location>
        <begin position="12"/>
        <end position="33"/>
    </location>
</feature>
<proteinExistence type="predicted"/>
<gene>
    <name evidence="2" type="ORF">ARMGADRAFT_1081245</name>
</gene>
<dbReference type="EMBL" id="KZ293660">
    <property type="protein sequence ID" value="PBK91823.1"/>
    <property type="molecule type" value="Genomic_DNA"/>
</dbReference>
<sequence>MRGENSPHSAWTMIFVVSAILLALPVASLYYHAEDIKATEAQITHLVQVERTLALQYGMGTRFDPVEVFDEAKRRAFARQGPHFDDDLSAVNRLHTLRKRRSYLRSMGFLQIIYPFSSRKCKSLYLSRDKTLSYSLLSSFGEI</sequence>
<organism evidence="2 3">
    <name type="scientific">Armillaria gallica</name>
    <name type="common">Bulbous honey fungus</name>
    <name type="synonym">Armillaria bulbosa</name>
    <dbReference type="NCBI Taxonomy" id="47427"/>
    <lineage>
        <taxon>Eukaryota</taxon>
        <taxon>Fungi</taxon>
        <taxon>Dikarya</taxon>
        <taxon>Basidiomycota</taxon>
        <taxon>Agaricomycotina</taxon>
        <taxon>Agaricomycetes</taxon>
        <taxon>Agaricomycetidae</taxon>
        <taxon>Agaricales</taxon>
        <taxon>Marasmiineae</taxon>
        <taxon>Physalacriaceae</taxon>
        <taxon>Armillaria</taxon>
    </lineage>
</organism>